<evidence type="ECO:0000313" key="2">
    <source>
        <dbReference type="EMBL" id="OBR66330.1"/>
    </source>
</evidence>
<dbReference type="InterPro" id="IPR052370">
    <property type="entry name" value="Meta-cleavage_hydrolase"/>
</dbReference>
<dbReference type="InterPro" id="IPR000073">
    <property type="entry name" value="AB_hydrolase_1"/>
</dbReference>
<dbReference type="InterPro" id="IPR029058">
    <property type="entry name" value="AB_hydrolase_fold"/>
</dbReference>
<protein>
    <recommendedName>
        <fullName evidence="1">AB hydrolase-1 domain-containing protein</fullName>
    </recommendedName>
</protein>
<dbReference type="SUPFAM" id="SSF53474">
    <property type="entry name" value="alpha/beta-Hydrolases"/>
    <property type="match status" value="1"/>
</dbReference>
<dbReference type="STRING" id="1844972.A7K91_24205"/>
<dbReference type="OrthoDB" id="5513277at2"/>
<keyword evidence="3" id="KW-1185">Reference proteome</keyword>
<evidence type="ECO:0000313" key="3">
    <source>
        <dbReference type="Proteomes" id="UP000092024"/>
    </source>
</evidence>
<sequence>MNARRRSKLKKLSPFKNNKQRAKVLASYDELLKLWNANAESRFVETSYGRTHVLLAGDPGNPPLMLFHGVGDNSALMWALNIGKLSAHFYCIAVDTLGGPGKSEPGIRFNGEEFHSILWMEEVREGLGLDSLYVAGVSNGAYMAYRYATAKPDIVRKAVCLEGGMVLHPLKAMLGTVKMMFPELLLPTDRNLRRIITKLSSPESDVFERYPALADHLVLLMKSHNQRAMFPHKLQKYVVGEAAGLKEKLYFLLGDHHTVAGPSFVHLLESEGFRYCMIKKAGHALNHEQPETVHKEMISFFCKRLRAEARVTMMQHGEPYHR</sequence>
<dbReference type="Proteomes" id="UP000092024">
    <property type="component" value="Unassembled WGS sequence"/>
</dbReference>
<dbReference type="PANTHER" id="PTHR43139:SF52">
    <property type="entry name" value="SI:DKEY-122A22.2"/>
    <property type="match status" value="1"/>
</dbReference>
<proteinExistence type="predicted"/>
<dbReference type="Gene3D" id="3.40.50.1820">
    <property type="entry name" value="alpha/beta hydrolase"/>
    <property type="match status" value="1"/>
</dbReference>
<dbReference type="PANTHER" id="PTHR43139">
    <property type="entry name" value="SI:DKEY-122A22.2"/>
    <property type="match status" value="1"/>
</dbReference>
<evidence type="ECO:0000259" key="1">
    <source>
        <dbReference type="Pfam" id="PF00561"/>
    </source>
</evidence>
<comment type="caution">
    <text evidence="2">The sequence shown here is derived from an EMBL/GenBank/DDBJ whole genome shotgun (WGS) entry which is preliminary data.</text>
</comment>
<dbReference type="EMBL" id="LYPA01000047">
    <property type="protein sequence ID" value="OBR66330.1"/>
    <property type="molecule type" value="Genomic_DNA"/>
</dbReference>
<gene>
    <name evidence="2" type="ORF">A7K91_24205</name>
</gene>
<dbReference type="AlphaFoldDB" id="A0A1A5YLR8"/>
<accession>A0A1A5YLR8</accession>
<dbReference type="Pfam" id="PF00561">
    <property type="entry name" value="Abhydrolase_1"/>
    <property type="match status" value="1"/>
</dbReference>
<name>A0A1A5YLR8_9BACL</name>
<reference evidence="2 3" key="1">
    <citation type="submission" date="2016-05" db="EMBL/GenBank/DDBJ databases">
        <title>Paenibacillus oryzae. sp. nov., isolated from the rice root.</title>
        <authorList>
            <person name="Zhang J."/>
            <person name="Zhang X."/>
        </authorList>
    </citation>
    <scope>NUCLEOTIDE SEQUENCE [LARGE SCALE GENOMIC DNA]</scope>
    <source>
        <strain evidence="2 3">1DrF-4</strain>
    </source>
</reference>
<feature type="domain" description="AB hydrolase-1" evidence="1">
    <location>
        <begin position="62"/>
        <end position="169"/>
    </location>
</feature>
<organism evidence="2 3">
    <name type="scientific">Paenibacillus oryzae</name>
    <dbReference type="NCBI Taxonomy" id="1844972"/>
    <lineage>
        <taxon>Bacteria</taxon>
        <taxon>Bacillati</taxon>
        <taxon>Bacillota</taxon>
        <taxon>Bacilli</taxon>
        <taxon>Bacillales</taxon>
        <taxon>Paenibacillaceae</taxon>
        <taxon>Paenibacillus</taxon>
    </lineage>
</organism>